<reference evidence="3 4" key="1">
    <citation type="submission" date="2017-10" db="EMBL/GenBank/DDBJ databases">
        <title>Comparative genomics in systemic dimorphic fungi from Ajellomycetaceae.</title>
        <authorList>
            <person name="Munoz J.F."/>
            <person name="Mcewen J.G."/>
            <person name="Clay O.K."/>
            <person name="Cuomo C.A."/>
        </authorList>
    </citation>
    <scope>NUCLEOTIDE SEQUENCE [LARGE SCALE GENOMIC DNA]</scope>
    <source>
        <strain evidence="3 4">UAMH4076</strain>
    </source>
</reference>
<keyword evidence="2" id="KW-0732">Signal</keyword>
<name>A0A2B7ZTN9_9EURO</name>
<accession>A0A2B7ZTN9</accession>
<dbReference type="Proteomes" id="UP000226031">
    <property type="component" value="Unassembled WGS sequence"/>
</dbReference>
<feature type="compositionally biased region" description="Low complexity" evidence="1">
    <location>
        <begin position="142"/>
        <end position="154"/>
    </location>
</feature>
<feature type="compositionally biased region" description="Polar residues" evidence="1">
    <location>
        <begin position="124"/>
        <end position="141"/>
    </location>
</feature>
<evidence type="ECO:0000256" key="2">
    <source>
        <dbReference type="SAM" id="SignalP"/>
    </source>
</evidence>
<comment type="caution">
    <text evidence="3">The sequence shown here is derived from an EMBL/GenBank/DDBJ whole genome shotgun (WGS) entry which is preliminary data.</text>
</comment>
<organism evidence="3 4">
    <name type="scientific">[Emmonsia] crescens</name>
    <dbReference type="NCBI Taxonomy" id="73230"/>
    <lineage>
        <taxon>Eukaryota</taxon>
        <taxon>Fungi</taxon>
        <taxon>Dikarya</taxon>
        <taxon>Ascomycota</taxon>
        <taxon>Pezizomycotina</taxon>
        <taxon>Eurotiomycetes</taxon>
        <taxon>Eurotiomycetidae</taxon>
        <taxon>Onygenales</taxon>
        <taxon>Ajellomycetaceae</taxon>
        <taxon>Emergomyces</taxon>
    </lineage>
</organism>
<dbReference type="VEuPathDB" id="FungiDB:EMCG_06260"/>
<evidence type="ECO:0000313" key="4">
    <source>
        <dbReference type="Proteomes" id="UP000226031"/>
    </source>
</evidence>
<evidence type="ECO:0000313" key="3">
    <source>
        <dbReference type="EMBL" id="PGH36553.1"/>
    </source>
</evidence>
<proteinExistence type="predicted"/>
<dbReference type="EMBL" id="PDND01000006">
    <property type="protein sequence ID" value="PGH36553.1"/>
    <property type="molecule type" value="Genomic_DNA"/>
</dbReference>
<sequence>MPSLTTLLIPLLLALYTTPTAADSCIGTKEVTLCCPGSLFGGLVSNNGKPTAHGICCIDPSTLKRRSIDTNIINIINEDILPLNRREDNVNVGVTTCSENQILVPLSATDYEQQVASIVASITGGSSSVEPTNAATNKAQDSSATTTTSSTGGMPAATGQGSYLAAIGGAVAAAVLVAGAL</sequence>
<dbReference type="AlphaFoldDB" id="A0A2B7ZTN9"/>
<evidence type="ECO:0008006" key="5">
    <source>
        <dbReference type="Google" id="ProtNLM"/>
    </source>
</evidence>
<protein>
    <recommendedName>
        <fullName evidence="5">Hydrophobin</fullName>
    </recommendedName>
</protein>
<keyword evidence="4" id="KW-1185">Reference proteome</keyword>
<feature type="chain" id="PRO_5012473869" description="Hydrophobin" evidence="2">
    <location>
        <begin position="23"/>
        <end position="181"/>
    </location>
</feature>
<feature type="region of interest" description="Disordered" evidence="1">
    <location>
        <begin position="124"/>
        <end position="154"/>
    </location>
</feature>
<feature type="signal peptide" evidence="2">
    <location>
        <begin position="1"/>
        <end position="22"/>
    </location>
</feature>
<evidence type="ECO:0000256" key="1">
    <source>
        <dbReference type="SAM" id="MobiDB-lite"/>
    </source>
</evidence>
<gene>
    <name evidence="3" type="ORF">GX50_00590</name>
</gene>